<dbReference type="GO" id="GO:0005524">
    <property type="term" value="F:ATP binding"/>
    <property type="evidence" value="ECO:0007669"/>
    <property type="project" value="UniProtKB-KW"/>
</dbReference>
<dbReference type="CDD" id="cd16922">
    <property type="entry name" value="HATPase_EvgS-ArcB-TorS-like"/>
    <property type="match status" value="1"/>
</dbReference>
<feature type="domain" description="Response regulatory" evidence="21">
    <location>
        <begin position="727"/>
        <end position="843"/>
    </location>
</feature>
<evidence type="ECO:0000259" key="22">
    <source>
        <dbReference type="PROSITE" id="PS50885"/>
    </source>
</evidence>
<dbReference type="CDD" id="cd00082">
    <property type="entry name" value="HisKA"/>
    <property type="match status" value="1"/>
</dbReference>
<evidence type="ECO:0000259" key="20">
    <source>
        <dbReference type="PROSITE" id="PS50109"/>
    </source>
</evidence>
<dbReference type="Gene3D" id="3.30.565.10">
    <property type="entry name" value="Histidine kinase-like ATPase, C-terminal domain"/>
    <property type="match status" value="1"/>
</dbReference>
<feature type="domain" description="HAMP" evidence="22">
    <location>
        <begin position="376"/>
        <end position="428"/>
    </location>
</feature>
<dbReference type="Gene3D" id="3.40.50.2300">
    <property type="match status" value="1"/>
</dbReference>
<evidence type="ECO:0000256" key="7">
    <source>
        <dbReference type="ARBA" id="ARBA00022679"/>
    </source>
</evidence>
<dbReference type="SMART" id="SM00448">
    <property type="entry name" value="REC"/>
    <property type="match status" value="1"/>
</dbReference>
<keyword evidence="13" id="KW-0902">Two-component regulatory system</keyword>
<dbReference type="PRINTS" id="PR00344">
    <property type="entry name" value="BCTRLSENSOR"/>
</dbReference>
<dbReference type="PROSITE" id="PS50109">
    <property type="entry name" value="HIS_KIN"/>
    <property type="match status" value="1"/>
</dbReference>
<dbReference type="InterPro" id="IPR011006">
    <property type="entry name" value="CheY-like_superfamily"/>
</dbReference>
<keyword evidence="5" id="KW-1003">Cell membrane</keyword>
<keyword evidence="18" id="KW-0175">Coiled coil</keyword>
<evidence type="ECO:0000256" key="16">
    <source>
        <dbReference type="ARBA" id="ARBA00074306"/>
    </source>
</evidence>
<keyword evidence="14 19" id="KW-0472">Membrane</keyword>
<sequence>MVPPASYLTSATFKRKLPLRLLLIIPFLLQIFAAVGLTGYLSLRNGQKAVNDLAAQLQQETSNRIDQHLDAFLDSARKLNETSAYTLGSGLIDIRNRVAVGQYFWKQAKTFNLGYILLGLRSGEYVASGQLPGDDRWFVEDIAPQKYGDANVRLYEAGPQGEWGKLAFPPAPYPYQTTDWYETVIQTGQPSWTPVYAWEYPPYPLAIAISHPVYDQNRNLIGVVSTDRRLSQVSDFLRRLEVGKTGKTFVVERNGFLVASSSEEAPYRVVDGQAKRIAATDSRDPLIKAAAEYLFNQAGYTGKPTDAQQQEFWLNHQRQFLQVVPWQDELGLDWWVVVVIPEADFMGQINANTRTTILLCIIALIISSILSIYTSRWISRPILRLKQASEAMANGQLDQQVEESNVNELGVLAQSFNRMAAQLRESFTALETTNQSLELRVQERTAELQEAKDAADRANRAKSAFLANMSHELRTPLNGILGYAQVLQNSRSLTQQERKGIKLIYDCGTHLLTLINDVLDLSKIEAERMELFPHGLHFPAFLEGIAELCRIRADQKGIHFIRQFDPTLPLGVWVDEKRLRQVLLNLLGNAIKFTDHGSVTFLVEVINHTAIDDQVTQVANESSLTHTIRFTVKDTGMGIAADQLEKIFLPFEQVGETQKRIEGTGLGLALSQRIVELMNSSLQVQSELGQGSTFWFELAVPEASEWAAATRVTRQGSITGYQGHRHTILIVDDRWENRSVIVSLLEPLGFEVLEADNGKMGWETALAHKPSVIITDLMMPVMDGYQLLKHIRESDALSDVIAIASSASVFESNQQEAIDAGANVFLPKPVQADLLLQILQQQLKLTWVYEQAEADQAELYVGTIELAEIRLPAREVLEQLLTLIQDGDTNGVLRLAQHLLESEAALAPFAQQVIQLTSKFQLNRLQTLIADYLDQC</sequence>
<feature type="domain" description="Histidine kinase" evidence="20">
    <location>
        <begin position="468"/>
        <end position="702"/>
    </location>
</feature>
<dbReference type="CDD" id="cd12913">
    <property type="entry name" value="PDC1_MCP_like"/>
    <property type="match status" value="1"/>
</dbReference>
<evidence type="ECO:0000256" key="5">
    <source>
        <dbReference type="ARBA" id="ARBA00022475"/>
    </source>
</evidence>
<evidence type="ECO:0000256" key="13">
    <source>
        <dbReference type="ARBA" id="ARBA00023012"/>
    </source>
</evidence>
<comment type="catalytic activity">
    <reaction evidence="1">
        <text>ATP + protein L-histidine = ADP + protein N-phospho-L-histidine.</text>
        <dbReference type="EC" id="2.7.13.3"/>
    </reaction>
</comment>
<dbReference type="AlphaFoldDB" id="A0AA96WQS8"/>
<dbReference type="InterPro" id="IPR036097">
    <property type="entry name" value="HisK_dim/P_sf"/>
</dbReference>
<dbReference type="Pfam" id="PF02518">
    <property type="entry name" value="HATPase_c"/>
    <property type="match status" value="1"/>
</dbReference>
<dbReference type="InterPro" id="IPR033479">
    <property type="entry name" value="dCache_1"/>
</dbReference>
<dbReference type="SUPFAM" id="SSF47384">
    <property type="entry name" value="Homodimeric domain of signal transducing histidine kinase"/>
    <property type="match status" value="1"/>
</dbReference>
<feature type="coiled-coil region" evidence="18">
    <location>
        <begin position="420"/>
        <end position="468"/>
    </location>
</feature>
<dbReference type="CDD" id="cd00156">
    <property type="entry name" value="REC"/>
    <property type="match status" value="1"/>
</dbReference>
<dbReference type="PANTHER" id="PTHR43047">
    <property type="entry name" value="TWO-COMPONENT HISTIDINE PROTEIN KINASE"/>
    <property type="match status" value="1"/>
</dbReference>
<dbReference type="Gene3D" id="6.10.340.10">
    <property type="match status" value="1"/>
</dbReference>
<dbReference type="InterPro" id="IPR003594">
    <property type="entry name" value="HATPase_dom"/>
</dbReference>
<evidence type="ECO:0000256" key="2">
    <source>
        <dbReference type="ARBA" id="ARBA00004651"/>
    </source>
</evidence>
<dbReference type="Gene3D" id="1.10.287.130">
    <property type="match status" value="1"/>
</dbReference>
<dbReference type="EMBL" id="CP053587">
    <property type="protein sequence ID" value="WNZ27371.1"/>
    <property type="molecule type" value="Genomic_DNA"/>
</dbReference>
<dbReference type="Gene3D" id="3.30.450.20">
    <property type="entry name" value="PAS domain"/>
    <property type="match status" value="1"/>
</dbReference>
<dbReference type="PROSITE" id="PS50885">
    <property type="entry name" value="HAMP"/>
    <property type="match status" value="1"/>
</dbReference>
<evidence type="ECO:0000256" key="11">
    <source>
        <dbReference type="ARBA" id="ARBA00022840"/>
    </source>
</evidence>
<dbReference type="SMART" id="SM00304">
    <property type="entry name" value="HAMP"/>
    <property type="match status" value="1"/>
</dbReference>
<evidence type="ECO:0000259" key="21">
    <source>
        <dbReference type="PROSITE" id="PS50110"/>
    </source>
</evidence>
<dbReference type="InterPro" id="IPR036890">
    <property type="entry name" value="HATPase_C_sf"/>
</dbReference>
<evidence type="ECO:0000256" key="14">
    <source>
        <dbReference type="ARBA" id="ARBA00023136"/>
    </source>
</evidence>
<evidence type="ECO:0000256" key="4">
    <source>
        <dbReference type="ARBA" id="ARBA00012438"/>
    </source>
</evidence>
<dbReference type="CDD" id="cd06225">
    <property type="entry name" value="HAMP"/>
    <property type="match status" value="1"/>
</dbReference>
<feature type="transmembrane region" description="Helical" evidence="19">
    <location>
        <begin position="356"/>
        <end position="374"/>
    </location>
</feature>
<dbReference type="GO" id="GO:0005886">
    <property type="term" value="C:plasma membrane"/>
    <property type="evidence" value="ECO:0007669"/>
    <property type="project" value="UniProtKB-SubCell"/>
</dbReference>
<dbReference type="EC" id="2.7.13.3" evidence="4"/>
<evidence type="ECO:0000313" key="23">
    <source>
        <dbReference type="EMBL" id="WNZ27371.1"/>
    </source>
</evidence>
<dbReference type="FunFam" id="3.30.565.10:FF:000010">
    <property type="entry name" value="Sensor histidine kinase RcsC"/>
    <property type="match status" value="1"/>
</dbReference>
<dbReference type="SUPFAM" id="SSF158472">
    <property type="entry name" value="HAMP domain-like"/>
    <property type="match status" value="1"/>
</dbReference>
<dbReference type="PROSITE" id="PS50110">
    <property type="entry name" value="RESPONSE_REGULATORY"/>
    <property type="match status" value="1"/>
</dbReference>
<dbReference type="SMART" id="SM00388">
    <property type="entry name" value="HisKA"/>
    <property type="match status" value="1"/>
</dbReference>
<keyword evidence="7" id="KW-0808">Transferase</keyword>
<dbReference type="InterPro" id="IPR001789">
    <property type="entry name" value="Sig_transdc_resp-reg_receiver"/>
</dbReference>
<comment type="similarity">
    <text evidence="3">In the N-terminal section; belongs to the phytochrome family.</text>
</comment>
<dbReference type="FunFam" id="1.10.287.130:FF:000038">
    <property type="entry name" value="Sensory transduction histidine kinase"/>
    <property type="match status" value="1"/>
</dbReference>
<dbReference type="SUPFAM" id="SSF52172">
    <property type="entry name" value="CheY-like"/>
    <property type="match status" value="1"/>
</dbReference>
<keyword evidence="15" id="KW-0131">Cell cycle</keyword>
<keyword evidence="8 19" id="KW-0812">Transmembrane</keyword>
<protein>
    <recommendedName>
        <fullName evidence="16">Circadian input-output histidine kinase CikA</fullName>
        <ecNumber evidence="4">2.7.13.3</ecNumber>
    </recommendedName>
</protein>
<evidence type="ECO:0000256" key="8">
    <source>
        <dbReference type="ARBA" id="ARBA00022692"/>
    </source>
</evidence>
<evidence type="ECO:0000256" key="1">
    <source>
        <dbReference type="ARBA" id="ARBA00000085"/>
    </source>
</evidence>
<evidence type="ECO:0000256" key="17">
    <source>
        <dbReference type="PROSITE-ProRule" id="PRU00169"/>
    </source>
</evidence>
<dbReference type="Pfam" id="PF00672">
    <property type="entry name" value="HAMP"/>
    <property type="match status" value="1"/>
</dbReference>
<dbReference type="Pfam" id="PF02743">
    <property type="entry name" value="dCache_1"/>
    <property type="match status" value="1"/>
</dbReference>
<proteinExistence type="inferred from homology"/>
<dbReference type="InterPro" id="IPR005467">
    <property type="entry name" value="His_kinase_dom"/>
</dbReference>
<evidence type="ECO:0000256" key="9">
    <source>
        <dbReference type="ARBA" id="ARBA00022741"/>
    </source>
</evidence>
<evidence type="ECO:0000256" key="18">
    <source>
        <dbReference type="SAM" id="Coils"/>
    </source>
</evidence>
<evidence type="ECO:0000256" key="10">
    <source>
        <dbReference type="ARBA" id="ARBA00022777"/>
    </source>
</evidence>
<gene>
    <name evidence="23" type="ORF">HJG54_31285</name>
</gene>
<evidence type="ECO:0000256" key="15">
    <source>
        <dbReference type="ARBA" id="ARBA00023306"/>
    </source>
</evidence>
<keyword evidence="12 19" id="KW-1133">Transmembrane helix</keyword>
<comment type="subcellular location">
    <subcellularLocation>
        <location evidence="2">Cell membrane</location>
        <topology evidence="2">Multi-pass membrane protein</topology>
    </subcellularLocation>
</comment>
<reference evidence="23" key="1">
    <citation type="submission" date="2020-05" db="EMBL/GenBank/DDBJ databases">
        <authorList>
            <person name="Zhu T."/>
            <person name="Keshari N."/>
            <person name="Lu X."/>
        </authorList>
    </citation>
    <scope>NUCLEOTIDE SEQUENCE</scope>
    <source>
        <strain evidence="23">NK1-12</strain>
    </source>
</reference>
<feature type="modified residue" description="4-aspartylphosphate" evidence="17">
    <location>
        <position position="776"/>
    </location>
</feature>
<accession>A0AA96WQS8</accession>
<keyword evidence="10" id="KW-0418">Kinase</keyword>
<dbReference type="InterPro" id="IPR003661">
    <property type="entry name" value="HisK_dim/P_dom"/>
</dbReference>
<evidence type="ECO:0000256" key="3">
    <source>
        <dbReference type="ARBA" id="ARBA00006402"/>
    </source>
</evidence>
<evidence type="ECO:0000256" key="6">
    <source>
        <dbReference type="ARBA" id="ARBA00022553"/>
    </source>
</evidence>
<keyword evidence="9" id="KW-0547">Nucleotide-binding</keyword>
<evidence type="ECO:0000256" key="19">
    <source>
        <dbReference type="SAM" id="Phobius"/>
    </source>
</evidence>
<feature type="transmembrane region" description="Helical" evidence="19">
    <location>
        <begin position="21"/>
        <end position="43"/>
    </location>
</feature>
<evidence type="ECO:0000256" key="12">
    <source>
        <dbReference type="ARBA" id="ARBA00022989"/>
    </source>
</evidence>
<dbReference type="RefSeq" id="WP_316437038.1">
    <property type="nucleotide sequence ID" value="NZ_CP053587.1"/>
</dbReference>
<name>A0AA96WQS8_9CYAN</name>
<keyword evidence="6 17" id="KW-0597">Phosphoprotein</keyword>
<dbReference type="SUPFAM" id="SSF55874">
    <property type="entry name" value="ATPase domain of HSP90 chaperone/DNA topoisomerase II/histidine kinase"/>
    <property type="match status" value="1"/>
</dbReference>
<dbReference type="Pfam" id="PF00072">
    <property type="entry name" value="Response_reg"/>
    <property type="match status" value="1"/>
</dbReference>
<dbReference type="InterPro" id="IPR003660">
    <property type="entry name" value="HAMP_dom"/>
</dbReference>
<dbReference type="Pfam" id="PF00512">
    <property type="entry name" value="HisKA"/>
    <property type="match status" value="1"/>
</dbReference>
<dbReference type="GO" id="GO:0000155">
    <property type="term" value="F:phosphorelay sensor kinase activity"/>
    <property type="evidence" value="ECO:0007669"/>
    <property type="project" value="InterPro"/>
</dbReference>
<keyword evidence="11" id="KW-0067">ATP-binding</keyword>
<dbReference type="InterPro" id="IPR004358">
    <property type="entry name" value="Sig_transdc_His_kin-like_C"/>
</dbReference>
<dbReference type="SMART" id="SM00387">
    <property type="entry name" value="HATPase_c"/>
    <property type="match status" value="1"/>
</dbReference>
<organism evidence="23">
    <name type="scientific">Leptolyngbya sp. NK1-12</name>
    <dbReference type="NCBI Taxonomy" id="2547451"/>
    <lineage>
        <taxon>Bacteria</taxon>
        <taxon>Bacillati</taxon>
        <taxon>Cyanobacteriota</taxon>
        <taxon>Cyanophyceae</taxon>
        <taxon>Leptolyngbyales</taxon>
        <taxon>Leptolyngbyaceae</taxon>
        <taxon>Leptolyngbya group</taxon>
        <taxon>Leptolyngbya</taxon>
    </lineage>
</organism>